<dbReference type="AlphaFoldDB" id="A0A834W7Y5"/>
<reference evidence="1" key="1">
    <citation type="submission" date="2020-09" db="EMBL/GenBank/DDBJ databases">
        <title>Genome-Enabled Discovery of Anthraquinone Biosynthesis in Senna tora.</title>
        <authorList>
            <person name="Kang S.-H."/>
            <person name="Pandey R.P."/>
            <person name="Lee C.-M."/>
            <person name="Sim J.-S."/>
            <person name="Jeong J.-T."/>
            <person name="Choi B.-S."/>
            <person name="Jung M."/>
            <person name="Ginzburg D."/>
            <person name="Zhao K."/>
            <person name="Won S.Y."/>
            <person name="Oh T.-J."/>
            <person name="Yu Y."/>
            <person name="Kim N.-H."/>
            <person name="Lee O.R."/>
            <person name="Lee T.-H."/>
            <person name="Bashyal P."/>
            <person name="Kim T.-S."/>
            <person name="Lee W.-H."/>
            <person name="Kawkins C."/>
            <person name="Kim C.-K."/>
            <person name="Kim J.S."/>
            <person name="Ahn B.O."/>
            <person name="Rhee S.Y."/>
            <person name="Sohng J.K."/>
        </authorList>
    </citation>
    <scope>NUCLEOTIDE SEQUENCE</scope>
    <source>
        <tissue evidence="1">Leaf</tissue>
    </source>
</reference>
<sequence length="131" mass="14686">MGLNQSFDSLRGQILNLDPMPAVNKAYNMAIQLERQREVNLTYGGGTTGNNSTDGVEVAMLAKGGRNEGGRRRETKEEKYAKYCEHCHMNGHLKETCFKLQGYPEWYKDLKKKSTTKKSVNLPACIADSPL</sequence>
<dbReference type="PANTHER" id="PTHR34222">
    <property type="entry name" value="GAG_PRE-INTEGRS DOMAIN-CONTAINING PROTEIN"/>
    <property type="match status" value="1"/>
</dbReference>
<dbReference type="EMBL" id="JAAIUW010000010">
    <property type="protein sequence ID" value="KAF7811818.1"/>
    <property type="molecule type" value="Genomic_DNA"/>
</dbReference>
<keyword evidence="2" id="KW-1185">Reference proteome</keyword>
<proteinExistence type="predicted"/>
<accession>A0A834W7Y5</accession>
<organism evidence="1 2">
    <name type="scientific">Senna tora</name>
    <dbReference type="NCBI Taxonomy" id="362788"/>
    <lineage>
        <taxon>Eukaryota</taxon>
        <taxon>Viridiplantae</taxon>
        <taxon>Streptophyta</taxon>
        <taxon>Embryophyta</taxon>
        <taxon>Tracheophyta</taxon>
        <taxon>Spermatophyta</taxon>
        <taxon>Magnoliopsida</taxon>
        <taxon>eudicotyledons</taxon>
        <taxon>Gunneridae</taxon>
        <taxon>Pentapetalae</taxon>
        <taxon>rosids</taxon>
        <taxon>fabids</taxon>
        <taxon>Fabales</taxon>
        <taxon>Fabaceae</taxon>
        <taxon>Caesalpinioideae</taxon>
        <taxon>Cassia clade</taxon>
        <taxon>Senna</taxon>
    </lineage>
</organism>
<dbReference type="PANTHER" id="PTHR34222:SF99">
    <property type="entry name" value="PROTEIN, PUTATIVE-RELATED"/>
    <property type="match status" value="1"/>
</dbReference>
<dbReference type="Proteomes" id="UP000634136">
    <property type="component" value="Unassembled WGS sequence"/>
</dbReference>
<comment type="caution">
    <text evidence="1">The sequence shown here is derived from an EMBL/GenBank/DDBJ whole genome shotgun (WGS) entry which is preliminary data.</text>
</comment>
<gene>
    <name evidence="1" type="ORF">G2W53_032794</name>
</gene>
<name>A0A834W7Y5_9FABA</name>
<dbReference type="OrthoDB" id="1748863at2759"/>
<evidence type="ECO:0000313" key="2">
    <source>
        <dbReference type="Proteomes" id="UP000634136"/>
    </source>
</evidence>
<evidence type="ECO:0000313" key="1">
    <source>
        <dbReference type="EMBL" id="KAF7811818.1"/>
    </source>
</evidence>
<protein>
    <submittedName>
        <fullName evidence="1">Uncharacterized protein</fullName>
    </submittedName>
</protein>